<proteinExistence type="predicted"/>
<accession>A0A256F8H1</accession>
<dbReference type="EMBL" id="NNRK01000033">
    <property type="protein sequence ID" value="OYR11179.1"/>
    <property type="molecule type" value="Genomic_DNA"/>
</dbReference>
<sequence length="91" mass="11043">MDYQRERNEQALNKIMERGRMAELLLSIPEFHRFFDEVREDYYRNFSLINPTEPDEVLAYQHQAHALIRVQQKAELYVAEAKAEMERRNQN</sequence>
<comment type="caution">
    <text evidence="1">The sequence shown here is derived from an EMBL/GenBank/DDBJ whole genome shotgun (WGS) entry which is preliminary data.</text>
</comment>
<gene>
    <name evidence="1" type="ORF">CEV32_1477</name>
</gene>
<keyword evidence="2" id="KW-1185">Reference proteome</keyword>
<dbReference type="Proteomes" id="UP000216345">
    <property type="component" value="Unassembled WGS sequence"/>
</dbReference>
<evidence type="ECO:0000313" key="2">
    <source>
        <dbReference type="Proteomes" id="UP000216345"/>
    </source>
</evidence>
<dbReference type="AlphaFoldDB" id="A0A256F8H1"/>
<evidence type="ECO:0000313" key="1">
    <source>
        <dbReference type="EMBL" id="OYR11179.1"/>
    </source>
</evidence>
<organism evidence="1 2">
    <name type="scientific">Brucella rhizosphaerae</name>
    <dbReference type="NCBI Taxonomy" id="571254"/>
    <lineage>
        <taxon>Bacteria</taxon>
        <taxon>Pseudomonadati</taxon>
        <taxon>Pseudomonadota</taxon>
        <taxon>Alphaproteobacteria</taxon>
        <taxon>Hyphomicrobiales</taxon>
        <taxon>Brucellaceae</taxon>
        <taxon>Brucella/Ochrobactrum group</taxon>
        <taxon>Brucella</taxon>
    </lineage>
</organism>
<dbReference type="RefSeq" id="WP_094578142.1">
    <property type="nucleotide sequence ID" value="NZ_JBHEEL010000007.1"/>
</dbReference>
<protein>
    <submittedName>
        <fullName evidence="1">Uncharacterized protein</fullName>
    </submittedName>
</protein>
<name>A0A256F8H1_9HYPH</name>
<reference evidence="1 2" key="1">
    <citation type="submission" date="2017-07" db="EMBL/GenBank/DDBJ databases">
        <title>Phylogenetic study on the rhizospheric bacterium Ochrobactrum sp. A44.</title>
        <authorList>
            <person name="Krzyzanowska D.M."/>
            <person name="Ossowicki A."/>
            <person name="Rajewska M."/>
            <person name="Maciag T."/>
            <person name="Kaczynski Z."/>
            <person name="Czerwicka M."/>
            <person name="Jafra S."/>
        </authorList>
    </citation>
    <scope>NUCLEOTIDE SEQUENCE [LARGE SCALE GENOMIC DNA]</scope>
    <source>
        <strain evidence="1 2">PR17</strain>
    </source>
</reference>